<name>A0A168F9K1_9HYPO</name>
<feature type="compositionally biased region" description="Low complexity" evidence="1">
    <location>
        <begin position="173"/>
        <end position="185"/>
    </location>
</feature>
<feature type="region of interest" description="Disordered" evidence="1">
    <location>
        <begin position="93"/>
        <end position="199"/>
    </location>
</feature>
<dbReference type="EMBL" id="AZGY01000003">
    <property type="protein sequence ID" value="KZZ99628.1"/>
    <property type="molecule type" value="Genomic_DNA"/>
</dbReference>
<dbReference type="Proteomes" id="UP000078544">
    <property type="component" value="Unassembled WGS sequence"/>
</dbReference>
<evidence type="ECO:0008006" key="4">
    <source>
        <dbReference type="Google" id="ProtNLM"/>
    </source>
</evidence>
<dbReference type="AlphaFoldDB" id="A0A168F9K1"/>
<protein>
    <recommendedName>
        <fullName evidence="4">Life-span regulatory factor</fullName>
    </recommendedName>
</protein>
<reference evidence="2 3" key="1">
    <citation type="journal article" date="2016" name="Genome Biol. Evol.">
        <title>Divergent and convergent evolution of fungal pathogenicity.</title>
        <authorList>
            <person name="Shang Y."/>
            <person name="Xiao G."/>
            <person name="Zheng P."/>
            <person name="Cen K."/>
            <person name="Zhan S."/>
            <person name="Wang C."/>
        </authorList>
    </citation>
    <scope>NUCLEOTIDE SEQUENCE [LARGE SCALE GENOMIC DNA]</scope>
    <source>
        <strain evidence="2 3">RCEF 2490</strain>
    </source>
</reference>
<dbReference type="OrthoDB" id="4961582at2759"/>
<keyword evidence="3" id="KW-1185">Reference proteome</keyword>
<comment type="caution">
    <text evidence="2">The sequence shown here is derived from an EMBL/GenBank/DDBJ whole genome shotgun (WGS) entry which is preliminary data.</text>
</comment>
<feature type="compositionally biased region" description="Polar residues" evidence="1">
    <location>
        <begin position="117"/>
        <end position="126"/>
    </location>
</feature>
<feature type="compositionally biased region" description="Basic residues" evidence="1">
    <location>
        <begin position="107"/>
        <end position="116"/>
    </location>
</feature>
<accession>A0A168F9K1</accession>
<evidence type="ECO:0000256" key="1">
    <source>
        <dbReference type="SAM" id="MobiDB-lite"/>
    </source>
</evidence>
<feature type="compositionally biased region" description="Basic and acidic residues" evidence="1">
    <location>
        <begin position="97"/>
        <end position="106"/>
    </location>
</feature>
<gene>
    <name evidence="2" type="ORF">AAL_02200</name>
</gene>
<sequence>MDGYDYAVTAAWAASFCLGCDGYLGEGGREYCSQTCLLRDEENARRPQTRSPEAIHLALMLNRRQLPFCRLTGGLAADNLSALTQTLSLADVYGNDGQHDRRETHTPRGRSKRAKSRNSSTNNGSKMMSRPASLPSRFKTRKTRTGTATESSPEEGLAEWNTWRPRSTSPALGSDDVGSVDVGSDNVTASEKTSDEEHAPWELVAYWDANSMDQG</sequence>
<evidence type="ECO:0000313" key="2">
    <source>
        <dbReference type="EMBL" id="KZZ99628.1"/>
    </source>
</evidence>
<evidence type="ECO:0000313" key="3">
    <source>
        <dbReference type="Proteomes" id="UP000078544"/>
    </source>
</evidence>
<proteinExistence type="predicted"/>
<organism evidence="2 3">
    <name type="scientific">Moelleriella libera RCEF 2490</name>
    <dbReference type="NCBI Taxonomy" id="1081109"/>
    <lineage>
        <taxon>Eukaryota</taxon>
        <taxon>Fungi</taxon>
        <taxon>Dikarya</taxon>
        <taxon>Ascomycota</taxon>
        <taxon>Pezizomycotina</taxon>
        <taxon>Sordariomycetes</taxon>
        <taxon>Hypocreomycetidae</taxon>
        <taxon>Hypocreales</taxon>
        <taxon>Clavicipitaceae</taxon>
        <taxon>Moelleriella</taxon>
    </lineage>
</organism>